<organism evidence="2">
    <name type="scientific">hydrothermal vent metagenome</name>
    <dbReference type="NCBI Taxonomy" id="652676"/>
    <lineage>
        <taxon>unclassified sequences</taxon>
        <taxon>metagenomes</taxon>
        <taxon>ecological metagenomes</taxon>
    </lineage>
</organism>
<sequence>MCFSEPVSFIAAAVLVSGGGYAAWKAYRVNLRYLPVAMMPIFAGIQQFMEGHVWMGLNTADPNMVWWGAMGFILFTWLMWPTWIPFSIYFLEPPGSKRKKPLLLFACAGLLFGLTLYIPHLINPDWVRVAINNHSIAYEDTMFFDYLVPRWVTYGVYLFLIVIPPLLSSYKHMRLFGLTLIAVITVVWVFLSFAYISFFCLLAGVGTVHLIYIIARNKCCQDCKMLFS</sequence>
<protein>
    <submittedName>
        <fullName evidence="2">Membrane protein</fullName>
    </submittedName>
</protein>
<dbReference type="EMBL" id="UOEJ01000232">
    <property type="protein sequence ID" value="VAW06227.1"/>
    <property type="molecule type" value="Genomic_DNA"/>
</dbReference>
<proteinExistence type="predicted"/>
<feature type="transmembrane region" description="Helical" evidence="1">
    <location>
        <begin position="196"/>
        <end position="215"/>
    </location>
</feature>
<keyword evidence="1" id="KW-1133">Transmembrane helix</keyword>
<dbReference type="Pfam" id="PF20334">
    <property type="entry name" value="DUF6629"/>
    <property type="match status" value="1"/>
</dbReference>
<dbReference type="AlphaFoldDB" id="A0A3B0SYR3"/>
<feature type="transmembrane region" description="Helical" evidence="1">
    <location>
        <begin position="102"/>
        <end position="122"/>
    </location>
</feature>
<feature type="transmembrane region" description="Helical" evidence="1">
    <location>
        <begin position="174"/>
        <end position="190"/>
    </location>
</feature>
<gene>
    <name evidence="2" type="ORF">MNBD_ALPHA01-1144</name>
</gene>
<evidence type="ECO:0000313" key="2">
    <source>
        <dbReference type="EMBL" id="VAW06227.1"/>
    </source>
</evidence>
<dbReference type="InterPro" id="IPR046737">
    <property type="entry name" value="DUF6629"/>
</dbReference>
<accession>A0A3B0SYR3</accession>
<name>A0A3B0SYR3_9ZZZZ</name>
<keyword evidence="1" id="KW-0472">Membrane</keyword>
<keyword evidence="1" id="KW-0812">Transmembrane</keyword>
<evidence type="ECO:0000256" key="1">
    <source>
        <dbReference type="SAM" id="Phobius"/>
    </source>
</evidence>
<reference evidence="2" key="1">
    <citation type="submission" date="2018-06" db="EMBL/GenBank/DDBJ databases">
        <authorList>
            <person name="Zhirakovskaya E."/>
        </authorList>
    </citation>
    <scope>NUCLEOTIDE SEQUENCE</scope>
</reference>
<feature type="transmembrane region" description="Helical" evidence="1">
    <location>
        <begin position="69"/>
        <end position="90"/>
    </location>
</feature>
<feature type="transmembrane region" description="Helical" evidence="1">
    <location>
        <begin position="151"/>
        <end position="167"/>
    </location>
</feature>
<feature type="transmembrane region" description="Helical" evidence="1">
    <location>
        <begin position="6"/>
        <end position="24"/>
    </location>
</feature>